<dbReference type="AlphaFoldDB" id="A0A4P7NIG5"/>
<name>A0A4P7NIG5_PYROR</name>
<protein>
    <submittedName>
        <fullName evidence="1">Uncharacterized protein</fullName>
    </submittedName>
</protein>
<reference evidence="1 2" key="1">
    <citation type="journal article" date="2019" name="Mol. Biol. Evol.">
        <title>Blast fungal genomes show frequent chromosomal changes, gene gains and losses, and effector gene turnover.</title>
        <authorList>
            <person name="Gomez Luciano L.B."/>
            <person name="Jason Tsai I."/>
            <person name="Chuma I."/>
            <person name="Tosa Y."/>
            <person name="Chen Y.H."/>
            <person name="Li J.Y."/>
            <person name="Li M.Y."/>
            <person name="Jade Lu M.Y."/>
            <person name="Nakayashiki H."/>
            <person name="Li W.H."/>
        </authorList>
    </citation>
    <scope>NUCLEOTIDE SEQUENCE [LARGE SCALE GENOMIC DNA]</scope>
    <source>
        <strain evidence="1">MZ5-1-6</strain>
    </source>
</reference>
<dbReference type="EMBL" id="CP034207">
    <property type="protein sequence ID" value="QBZ61793.1"/>
    <property type="molecule type" value="Genomic_DNA"/>
</dbReference>
<organism evidence="1 2">
    <name type="scientific">Pyricularia oryzae</name>
    <name type="common">Rice blast fungus</name>
    <name type="synonym">Magnaporthe oryzae</name>
    <dbReference type="NCBI Taxonomy" id="318829"/>
    <lineage>
        <taxon>Eukaryota</taxon>
        <taxon>Fungi</taxon>
        <taxon>Dikarya</taxon>
        <taxon>Ascomycota</taxon>
        <taxon>Pezizomycotina</taxon>
        <taxon>Sordariomycetes</taxon>
        <taxon>Sordariomycetidae</taxon>
        <taxon>Magnaporthales</taxon>
        <taxon>Pyriculariaceae</taxon>
        <taxon>Pyricularia</taxon>
    </lineage>
</organism>
<evidence type="ECO:0000313" key="2">
    <source>
        <dbReference type="Proteomes" id="UP000294847"/>
    </source>
</evidence>
<accession>A0A4P7NIG5</accession>
<sequence>MHFTNKIGVAVILAFGWGSAIVSGRPCLVALAKDGEFVEDWGGVHDIEGPGEVTMEVAQYKFKIKLDGNCFPTVVNHIPHGHEVSVYGKALGGAPAVNYLISKGNKVVSLGDFDATSGPFAAWDHIAARPDLQKKKVVRPFNYFN</sequence>
<evidence type="ECO:0000313" key="1">
    <source>
        <dbReference type="EMBL" id="QBZ61793.1"/>
    </source>
</evidence>
<dbReference type="Proteomes" id="UP000294847">
    <property type="component" value="Chromosome 4"/>
</dbReference>
<proteinExistence type="predicted"/>
<gene>
    <name evidence="1" type="ORF">PoMZ_08751</name>
</gene>